<dbReference type="Proteomes" id="UP000391834">
    <property type="component" value="Unassembled WGS sequence"/>
</dbReference>
<dbReference type="InterPro" id="IPR025393">
    <property type="entry name" value="DUF4301"/>
</dbReference>
<sequence>MFTEKDIQQISNRGSQLPEVEHQIENFKKGFPFMNVLRPATVNDGIIQLGENHIEKYIGIFEHEVNRGIAIEKFVPASGAASRMFQKLFAFQDAVKSQEQAISLLNEDMHSDVKSFFDNLPKFAFYHQLPEELKEADADGHLPYREILEFLLTEKGLNYGFLPKGLLQFHQYEKVSRTPVEEHMVEGALYGKDSGNKVSLHFTVSPEHLSFFEEKTDEAAKKFEHQYGVHYEIGFSEQKPSTDTIAVSPENEPFRQADGTLLFRPGGHGALLENLNDIDSDIIFVKNIDNVVPDRLKDSTVRYKKALAGVLMYYRQKVFNYLRELEKASVAVPDKLIAEISDFLTKELCVEPAESQYYTEKEDLIPYLRNKLNRPIRVCGMVKNEGEPGGGPFWARNADNTISLQIVEGSQIDKENEEQTNIVGQSTHFNPVDLVCGVRNSKGEKFDLLKYRDPNTGFISHKSKEGKPLKAQELPGLWNGAMADWITLFVEVPVITFNPVKTVNDLLREEHQNS</sequence>
<gene>
    <name evidence="2" type="ORF">PbJCM13498_05610</name>
</gene>
<evidence type="ECO:0000313" key="3">
    <source>
        <dbReference type="Proteomes" id="UP000391834"/>
    </source>
</evidence>
<feature type="domain" description="DUF4301" evidence="1">
    <location>
        <begin position="3"/>
        <end position="512"/>
    </location>
</feature>
<dbReference type="RefSeq" id="WP_025863694.1">
    <property type="nucleotide sequence ID" value="NZ_BLAX01000001.1"/>
</dbReference>
<reference evidence="2 3" key="1">
    <citation type="submission" date="2019-10" db="EMBL/GenBank/DDBJ databases">
        <title>Prolixibacter strains distinguished by the presence of nitrate reductase genes were adept at nitrate-dependent anaerobic corrosion of metallic iron and carbon steel.</title>
        <authorList>
            <person name="Iino T."/>
            <person name="Shono N."/>
            <person name="Ito K."/>
            <person name="Nakamura R."/>
            <person name="Sueoka K."/>
            <person name="Harayama S."/>
            <person name="Ohkuma M."/>
        </authorList>
    </citation>
    <scope>NUCLEOTIDE SEQUENCE [LARGE SCALE GENOMIC DNA]</scope>
    <source>
        <strain evidence="2 3">JCM 13498</strain>
    </source>
</reference>
<organism evidence="2 3">
    <name type="scientific">Prolixibacter bellariivorans</name>
    <dbReference type="NCBI Taxonomy" id="314319"/>
    <lineage>
        <taxon>Bacteria</taxon>
        <taxon>Pseudomonadati</taxon>
        <taxon>Bacteroidota</taxon>
        <taxon>Bacteroidia</taxon>
        <taxon>Marinilabiliales</taxon>
        <taxon>Prolixibacteraceae</taxon>
        <taxon>Prolixibacter</taxon>
    </lineage>
</organism>
<protein>
    <recommendedName>
        <fullName evidence="1">DUF4301 domain-containing protein</fullName>
    </recommendedName>
</protein>
<comment type="caution">
    <text evidence="2">The sequence shown here is derived from an EMBL/GenBank/DDBJ whole genome shotgun (WGS) entry which is preliminary data.</text>
</comment>
<dbReference type="OrthoDB" id="5572060at2"/>
<dbReference type="EMBL" id="BLAX01000001">
    <property type="protein sequence ID" value="GET31698.1"/>
    <property type="molecule type" value="Genomic_DNA"/>
</dbReference>
<evidence type="ECO:0000259" key="1">
    <source>
        <dbReference type="Pfam" id="PF14134"/>
    </source>
</evidence>
<name>A0A5M4AVN7_9BACT</name>
<evidence type="ECO:0000313" key="2">
    <source>
        <dbReference type="EMBL" id="GET31698.1"/>
    </source>
</evidence>
<dbReference type="Pfam" id="PF14134">
    <property type="entry name" value="DUF4301"/>
    <property type="match status" value="1"/>
</dbReference>
<dbReference type="AlphaFoldDB" id="A0A5M4AVN7"/>
<accession>A0A5M4AVN7</accession>
<keyword evidence="3" id="KW-1185">Reference proteome</keyword>
<proteinExistence type="predicted"/>